<dbReference type="PDB" id="6MFV">
    <property type="method" value="X-ray"/>
    <property type="resolution" value="3.40 A"/>
    <property type="chains" value="A/B/C/D=102-753"/>
</dbReference>
<dbReference type="PANTHER" id="PTHR47691:SF3">
    <property type="entry name" value="HTH-TYPE TRANSCRIPTIONAL REGULATOR RV0890C-RELATED"/>
    <property type="match status" value="1"/>
</dbReference>
<feature type="binding site" evidence="5">
    <location>
        <position position="382"/>
    </location>
    <ligand>
        <name>ADP</name>
        <dbReference type="ChEBI" id="CHEBI:456216"/>
    </ligand>
</feature>
<dbReference type="PROSITE" id="PS50005">
    <property type="entry name" value="TPR"/>
    <property type="match status" value="1"/>
</dbReference>
<keyword evidence="5" id="KW-0002">3D-structure</keyword>
<dbReference type="PDBsum" id="6MFV"/>
<feature type="binding site" evidence="5">
    <location>
        <position position="142"/>
    </location>
    <ligand>
        <name>ADP</name>
        <dbReference type="ChEBI" id="CHEBI:456216"/>
    </ligand>
</feature>
<feature type="binding site" evidence="5">
    <location>
        <position position="144"/>
    </location>
    <ligand>
        <name>ADP</name>
        <dbReference type="ChEBI" id="CHEBI:456216"/>
    </ligand>
</feature>
<dbReference type="Gene3D" id="1.10.10.10">
    <property type="entry name" value="Winged helix-like DNA-binding domain superfamily/Winged helix DNA-binding domain"/>
    <property type="match status" value="1"/>
</dbReference>
<reference evidence="5" key="2">
    <citation type="journal article" date="2019" name="Nucleic Acids Res.">
        <title>Double autoinhibition mechanism of signal transduction ATPases with numerous domains (STAND) with a tetratricopeptide repeat sensor.</title>
        <authorList>
            <person name="Lisa M.N."/>
            <person name="Cvirkaite-Krupovic V."/>
            <person name="Richet E."/>
            <person name="Andre-Leroux G."/>
            <person name="Alzari P.M."/>
            <person name="Haouz A."/>
            <person name="Danot O."/>
        </authorList>
    </citation>
    <scope>X-RAY CRYSTALLOGRAPHY (3.40 ANGSTROMS) OF 102-753 IN COMPLEX WITH ADP</scope>
</reference>
<feature type="binding site" evidence="5">
    <location>
        <position position="143"/>
    </location>
    <ligand>
        <name>ADP</name>
        <dbReference type="ChEBI" id="CHEBI:456216"/>
    </ligand>
</feature>
<dbReference type="KEGG" id="pho:PH0952"/>
<feature type="binding site" evidence="5">
    <location>
        <position position="140"/>
    </location>
    <ligand>
        <name>ADP</name>
        <dbReference type="ChEBI" id="CHEBI:456216"/>
    </ligand>
</feature>
<dbReference type="GO" id="GO:0003700">
    <property type="term" value="F:DNA-binding transcription factor activity"/>
    <property type="evidence" value="ECO:0007669"/>
    <property type="project" value="InterPro"/>
</dbReference>
<feature type="binding site" evidence="5">
    <location>
        <position position="373"/>
    </location>
    <ligand>
        <name>ADP</name>
        <dbReference type="ChEBI" id="CHEBI:456216"/>
    </ligand>
</feature>
<keyword evidence="1" id="KW-0802">TPR repeat</keyword>
<dbReference type="Gene3D" id="1.25.40.10">
    <property type="entry name" value="Tetratricopeptide repeat domain"/>
    <property type="match status" value="2"/>
</dbReference>
<dbReference type="InterPro" id="IPR011990">
    <property type="entry name" value="TPR-like_helical_dom_sf"/>
</dbReference>
<feature type="repeat" description="TPR" evidence="1">
    <location>
        <begin position="582"/>
        <end position="615"/>
    </location>
</feature>
<dbReference type="InterPro" id="IPR036390">
    <property type="entry name" value="WH_DNA-bd_sf"/>
</dbReference>
<dbReference type="GO" id="GO:0043531">
    <property type="term" value="F:ADP binding"/>
    <property type="evidence" value="ECO:0007669"/>
    <property type="project" value="InterPro"/>
</dbReference>
<reference evidence="3 4" key="1">
    <citation type="journal article" date="1998" name="DNA Res.">
        <title>Complete sequence and gene organization of the genome of a hyper-thermophilic archaebacterium, Pyrococcus horikoshii OT3.</title>
        <authorList>
            <person name="Kawarabayasi Y."/>
            <person name="Sawada M."/>
            <person name="Horikawa H."/>
            <person name="Haikawa Y."/>
            <person name="Hino Y."/>
            <person name="Yamamoto S."/>
            <person name="Sekine M."/>
            <person name="Baba S."/>
            <person name="Kosugi H."/>
            <person name="Hosoyama A."/>
            <person name="Nagai Y."/>
            <person name="Sakai M."/>
            <person name="Ogura K."/>
            <person name="Otuka R."/>
            <person name="Nakazawa H."/>
            <person name="Takamiya M."/>
            <person name="Ohfuku Y."/>
            <person name="Funahashi T."/>
            <person name="Tanaka T."/>
            <person name="Kudoh Y."/>
            <person name="Yamazaki J."/>
            <person name="Kushida N."/>
            <person name="Oguchi A."/>
            <person name="Aoki K."/>
            <person name="Nakamura Y."/>
            <person name="Robb T.F."/>
            <person name="Horikoshi K."/>
            <person name="Masuchi Y."/>
            <person name="Shizuya H."/>
            <person name="Kikuchi H."/>
        </authorList>
    </citation>
    <scope>NUCLEOTIDE SEQUENCE [LARGE SCALE GENOMIC DNA]</scope>
    <source>
        <strain evidence="4">ATCC 700860 / DSM 12428 / JCM 9974 / NBRC 100139 / OT-3</strain>
    </source>
</reference>
<dbReference type="Pfam" id="PF00931">
    <property type="entry name" value="NB-ARC"/>
    <property type="match status" value="1"/>
</dbReference>
<dbReference type="SMART" id="SM00028">
    <property type="entry name" value="TPR"/>
    <property type="match status" value="4"/>
</dbReference>
<gene>
    <name evidence="3" type="ordered locus">PH0952</name>
</gene>
<dbReference type="EnsemblBacteria" id="BAA30049">
    <property type="protein sequence ID" value="BAA30049"/>
    <property type="gene ID" value="BAA30049"/>
</dbReference>
<evidence type="ECO:0000313" key="3">
    <source>
        <dbReference type="EMBL" id="BAA30049.1"/>
    </source>
</evidence>
<dbReference type="InterPro" id="IPR019734">
    <property type="entry name" value="TPR_rpt"/>
</dbReference>
<dbReference type="SUPFAM" id="SSF48452">
    <property type="entry name" value="TPR-like"/>
    <property type="match status" value="1"/>
</dbReference>
<dbReference type="InterPro" id="IPR011991">
    <property type="entry name" value="ArsR-like_HTH"/>
</dbReference>
<dbReference type="InterPro" id="IPR002182">
    <property type="entry name" value="NB-ARC"/>
</dbReference>
<dbReference type="InterPro" id="IPR036388">
    <property type="entry name" value="WH-like_DNA-bd_sf"/>
</dbReference>
<dbReference type="Pfam" id="PF13181">
    <property type="entry name" value="TPR_8"/>
    <property type="match status" value="2"/>
</dbReference>
<keyword evidence="4" id="KW-1185">Reference proteome</keyword>
<dbReference type="InterPro" id="IPR001845">
    <property type="entry name" value="HTH_ArsR_DNA-bd_dom"/>
</dbReference>
<feature type="binding site" evidence="5">
    <location>
        <position position="141"/>
    </location>
    <ligand>
        <name>ADP</name>
        <dbReference type="ChEBI" id="CHEBI:456216"/>
    </ligand>
</feature>
<dbReference type="EMBL" id="BA000001">
    <property type="protein sequence ID" value="BAA30049.1"/>
    <property type="molecule type" value="Genomic_DNA"/>
</dbReference>
<evidence type="ECO:0000259" key="2">
    <source>
        <dbReference type="SMART" id="SM00418"/>
    </source>
</evidence>
<evidence type="ECO:0007829" key="5">
    <source>
        <dbReference type="PDB" id="6MFV"/>
    </source>
</evidence>
<feature type="binding site" evidence="5">
    <location>
        <position position="148"/>
    </location>
    <ligand>
        <name>ADP</name>
        <dbReference type="ChEBI" id="CHEBI:456216"/>
    </ligand>
</feature>
<dbReference type="SUPFAM" id="SSF46785">
    <property type="entry name" value="Winged helix' DNA-binding domain"/>
    <property type="match status" value="1"/>
</dbReference>
<dbReference type="InterPro" id="IPR027417">
    <property type="entry name" value="P-loop_NTPase"/>
</dbReference>
<dbReference type="SMR" id="O58663"/>
<sequence length="753" mass="88232">MCMLEPSKIFKALSNPINLKILTLLRSSSFHPRELARILNRDETDISRRLRQLERLGLIKGKWERVDGKNVRVYSLKVSEIRIFMHPTKLEVKVGENESYEAPIEWESSPRVEVFVGRKRELSIIRNAKGVVVIYGIAGIGKTSLAAKAFPNAYWYNVTGLEDFKYFAWQLGLFLSSIGFEDLLEYLRGGGNNENDIFKLITEGIEKTGAIIIIDDFHKFQDEKVNYLLSYLAPRIKKGKVIITTRIRPNLGNEGVTYVNLKGLNPEEAYSLAREKEKSMTPEEFAKLYKLTFGHPLMLNLILESSEILATGKDTVFNFLFEEVYQMLNEEEKDLLSILSLFDEPIEYEGIKFLYDRNPFVPLYSLMKKGLIEKKGEKYFVHDMVREFVREVSNQEEKEVYLRHVNFLLKSKTPINFLRAFKYAIKVGSSELIRNLVELRVKEFYRIIVDFPRMYQRLLMEVEDNPYAKIEIAIIEVQRGLFEKAIKLLKEAEPYVDEFFKCEIYSWLADAYMELENLEKAERYLKKTKEIVEKINDMYAWFSYYAEKTKYEYYKENSREALKSALKELEIIRKIGDPEKEGLVLLHVGDIYLHMGNYEKGISYYQEALKMAKAYGIKFLEHISYMELAKGYYQLKLYEKASEYSEKAANYFLMIRNYRRATDAMAYGSVSYIATKNLEKAEKFAKEMIRIAQSTDYPLAWAGYIFLAAVDFLKGDDWREDYNLGKAHLKEYPWLFEAVLDELKKVFDLSNFK</sequence>
<protein>
    <recommendedName>
        <fullName evidence="2">HTH arsR-type domain-containing protein</fullName>
    </recommendedName>
</protein>
<organism evidence="3 4">
    <name type="scientific">Pyrococcus horikoshii (strain ATCC 700860 / DSM 12428 / JCM 9974 / NBRC 100139 / OT-3)</name>
    <dbReference type="NCBI Taxonomy" id="70601"/>
    <lineage>
        <taxon>Archaea</taxon>
        <taxon>Methanobacteriati</taxon>
        <taxon>Methanobacteriota</taxon>
        <taxon>Thermococci</taxon>
        <taxon>Thermococcales</taxon>
        <taxon>Thermococcaceae</taxon>
        <taxon>Pyrococcus</taxon>
    </lineage>
</organism>
<proteinExistence type="evidence at protein level"/>
<evidence type="ECO:0000256" key="1">
    <source>
        <dbReference type="PROSITE-ProRule" id="PRU00339"/>
    </source>
</evidence>
<dbReference type="SMART" id="SM00418">
    <property type="entry name" value="HTH_ARSR"/>
    <property type="match status" value="1"/>
</dbReference>
<dbReference type="AlphaFoldDB" id="O58663"/>
<dbReference type="eggNOG" id="arCOG03047">
    <property type="taxonomic scope" value="Archaea"/>
</dbReference>
<dbReference type="SUPFAM" id="SSF52540">
    <property type="entry name" value="P-loop containing nucleoside triphosphate hydrolases"/>
    <property type="match status" value="1"/>
</dbReference>
<dbReference type="PIR" id="C71086">
    <property type="entry name" value="C71086"/>
</dbReference>
<evidence type="ECO:0000313" key="4">
    <source>
        <dbReference type="Proteomes" id="UP000000752"/>
    </source>
</evidence>
<keyword evidence="5" id="KW-0547">Nucleotide-binding</keyword>
<dbReference type="eggNOG" id="arCOG01681">
    <property type="taxonomic scope" value="Archaea"/>
</dbReference>
<dbReference type="Proteomes" id="UP000000752">
    <property type="component" value="Chromosome"/>
</dbReference>
<dbReference type="Gene3D" id="3.40.50.300">
    <property type="entry name" value="P-loop containing nucleotide triphosphate hydrolases"/>
    <property type="match status" value="1"/>
</dbReference>
<dbReference type="CDD" id="cd00090">
    <property type="entry name" value="HTH_ARSR"/>
    <property type="match status" value="1"/>
</dbReference>
<dbReference type="STRING" id="70601.gene:9377907"/>
<feature type="domain" description="HTH arsR-type" evidence="2">
    <location>
        <begin position="8"/>
        <end position="90"/>
    </location>
</feature>
<feature type="binding site" evidence="5">
    <location>
        <position position="116"/>
    </location>
    <ligand>
        <name>ADP</name>
        <dbReference type="ChEBI" id="CHEBI:456216"/>
    </ligand>
</feature>
<name>O58663_PYRHO</name>
<dbReference type="PANTHER" id="PTHR47691">
    <property type="entry name" value="REGULATOR-RELATED"/>
    <property type="match status" value="1"/>
</dbReference>
<accession>O58663</accession>